<proteinExistence type="predicted"/>
<feature type="compositionally biased region" description="Acidic residues" evidence="1">
    <location>
        <begin position="495"/>
        <end position="506"/>
    </location>
</feature>
<feature type="region of interest" description="Disordered" evidence="1">
    <location>
        <begin position="849"/>
        <end position="872"/>
    </location>
</feature>
<feature type="compositionally biased region" description="Basic and acidic residues" evidence="1">
    <location>
        <begin position="853"/>
        <end position="863"/>
    </location>
</feature>
<feature type="region of interest" description="Disordered" evidence="1">
    <location>
        <begin position="161"/>
        <end position="559"/>
    </location>
</feature>
<feature type="region of interest" description="Disordered" evidence="1">
    <location>
        <begin position="718"/>
        <end position="764"/>
    </location>
</feature>
<keyword evidence="4" id="KW-1185">Reference proteome</keyword>
<feature type="compositionally biased region" description="Polar residues" evidence="1">
    <location>
        <begin position="297"/>
        <end position="319"/>
    </location>
</feature>
<feature type="compositionally biased region" description="Low complexity" evidence="1">
    <location>
        <begin position="533"/>
        <end position="544"/>
    </location>
</feature>
<dbReference type="InterPro" id="IPR025451">
    <property type="entry name" value="DUF4211"/>
</dbReference>
<feature type="compositionally biased region" description="Basic and acidic residues" evidence="1">
    <location>
        <begin position="395"/>
        <end position="406"/>
    </location>
</feature>
<feature type="compositionally biased region" description="Basic and acidic residues" evidence="1">
    <location>
        <begin position="370"/>
        <end position="384"/>
    </location>
</feature>
<evidence type="ECO:0000313" key="3">
    <source>
        <dbReference type="EMBL" id="SPO31469.1"/>
    </source>
</evidence>
<feature type="compositionally biased region" description="Basic and acidic residues" evidence="1">
    <location>
        <begin position="749"/>
        <end position="764"/>
    </location>
</feature>
<dbReference type="EMBL" id="OOIN01000038">
    <property type="protein sequence ID" value="SPO31469.1"/>
    <property type="molecule type" value="Genomic_DNA"/>
</dbReference>
<gene>
    <name evidence="3" type="ORF">UTRI_06599</name>
</gene>
<accession>A0A5C3EQD3</accession>
<feature type="compositionally biased region" description="Basic and acidic residues" evidence="1">
    <location>
        <begin position="48"/>
        <end position="60"/>
    </location>
</feature>
<sequence length="895" mass="99464">MPPKKKAKIASVSPSKPASSSRSRRSRTRSASVVSPAPTTKKGRRRLVKAEHNDTLVKDEDKEEDEAGRLSPVWHGDERPQLECYVELPPPPTSVEDRLMFVRPKNKDRLKAKGKQKENSDDAPVWLIDNKPEDCDPFHFSEQDLDESLDSILIAVKPKVAKTISKPDSAQPAPPSKTKTIKERISTPGLERNTSNATATQSNPRAASIQPSHSNDTSAPEKSTSAPAQPAEASRSKVQRAAELLSQIPSSQPAHDGLEDLFLDGSNGGAGSDQEDGAPLFFESSSEEEDRLRNGTPAGTQSQRARVTTSPSYSSKLVQSSSTTDSAAEAERRQRIQSKKARKKQEVEQRMRKEKDRMREKRKERKRLKEIRLEKEKLQSEEKKRRSATIELDSDGGKQSKSDDVSNLRSELNEDAFARSTGARHKEEYRNKLAAFSQARKKARLERGVSVGSDSDSKSDDEDDEERVNAKRTRLVNGKRATTVSSGSSSSGSDSDSDGDSDDSSSSDDSKDFIVGDDEVEYDEGFQPEDDPSSSAAKGKSQSQLPPTSQRPLLATDDRRRFDRDSDGRIHLIPISHASATSTSTTSILAAHGLAGSGSRKGLDELCLDWLEWAVARVLVTWSALSLSDRERLERNRAALKSRMRSTEESVSSVVMRRQFKWYLTEFPKIKVEPVFSDEVEKFGSLAKNGCGICHRKSQKAQFKVSFSGKRYNQVTLAPLKRDVDSDSEETSSESDSSSSDSDSDSGTESDKSSDNETWREVGRDDEKGHATFSFFAGNHCAQRAAVMHALHHWEWSTMQTLAKHDSIRYIRRQLWRKDRMGRGKDGRMGAGAWEVAFVVEEMISPSGRCTWKGKEKEDESKGKRGKSGSVSELDRLKRRLKGLVEQAIEVNRAR</sequence>
<organism evidence="3 4">
    <name type="scientific">Ustilago trichophora</name>
    <dbReference type="NCBI Taxonomy" id="86804"/>
    <lineage>
        <taxon>Eukaryota</taxon>
        <taxon>Fungi</taxon>
        <taxon>Dikarya</taxon>
        <taxon>Basidiomycota</taxon>
        <taxon>Ustilaginomycotina</taxon>
        <taxon>Ustilaginomycetes</taxon>
        <taxon>Ustilaginales</taxon>
        <taxon>Ustilaginaceae</taxon>
        <taxon>Ustilago</taxon>
    </lineage>
</organism>
<dbReference type="OrthoDB" id="2554458at2759"/>
<reference evidence="3 4" key="1">
    <citation type="submission" date="2018-03" db="EMBL/GenBank/DDBJ databases">
        <authorList>
            <person name="Guldener U."/>
        </authorList>
    </citation>
    <scope>NUCLEOTIDE SEQUENCE [LARGE SCALE GENOMIC DNA]</scope>
    <source>
        <strain evidence="3 4">NBRC100155</strain>
    </source>
</reference>
<dbReference type="Proteomes" id="UP000324022">
    <property type="component" value="Unassembled WGS sequence"/>
</dbReference>
<evidence type="ECO:0000313" key="4">
    <source>
        <dbReference type="Proteomes" id="UP000324022"/>
    </source>
</evidence>
<feature type="compositionally biased region" description="Polar residues" evidence="1">
    <location>
        <begin position="192"/>
        <end position="227"/>
    </location>
</feature>
<protein>
    <recommendedName>
        <fullName evidence="2">DUF4211 domain-containing protein</fullName>
    </recommendedName>
</protein>
<feature type="compositionally biased region" description="Acidic residues" evidence="1">
    <location>
        <begin position="515"/>
        <end position="532"/>
    </location>
</feature>
<feature type="domain" description="DUF4211" evidence="2">
    <location>
        <begin position="612"/>
        <end position="717"/>
    </location>
</feature>
<feature type="compositionally biased region" description="Low complexity" evidence="1">
    <location>
        <begin position="485"/>
        <end position="494"/>
    </location>
</feature>
<dbReference type="Pfam" id="PF13926">
    <property type="entry name" value="DUF4211"/>
    <property type="match status" value="1"/>
</dbReference>
<feature type="region of interest" description="Disordered" evidence="1">
    <location>
        <begin position="108"/>
        <end position="130"/>
    </location>
</feature>
<dbReference type="AlphaFoldDB" id="A0A5C3EQD3"/>
<feature type="compositionally biased region" description="Low complexity" evidence="1">
    <location>
        <begin position="9"/>
        <end position="21"/>
    </location>
</feature>
<feature type="compositionally biased region" description="Basic and acidic residues" evidence="1">
    <location>
        <begin position="108"/>
        <end position="120"/>
    </location>
</feature>
<name>A0A5C3EQD3_9BASI</name>
<feature type="region of interest" description="Disordered" evidence="1">
    <location>
        <begin position="1"/>
        <end position="76"/>
    </location>
</feature>
<evidence type="ECO:0000259" key="2">
    <source>
        <dbReference type="Pfam" id="PF13926"/>
    </source>
</evidence>
<evidence type="ECO:0000256" key="1">
    <source>
        <dbReference type="SAM" id="MobiDB-lite"/>
    </source>
</evidence>
<feature type="compositionally biased region" description="Basic and acidic residues" evidence="1">
    <location>
        <begin position="344"/>
        <end position="361"/>
    </location>
</feature>